<dbReference type="AlphaFoldDB" id="A0A2G1QP60"/>
<evidence type="ECO:0000313" key="3">
    <source>
        <dbReference type="Proteomes" id="UP000221168"/>
    </source>
</evidence>
<dbReference type="RefSeq" id="WP_099306071.1">
    <property type="nucleotide sequence ID" value="NZ_PDVP01000004.1"/>
</dbReference>
<name>A0A2G1QP60_9HYPH</name>
<keyword evidence="3" id="KW-1185">Reference proteome</keyword>
<accession>A0A2G1QP60</accession>
<comment type="caution">
    <text evidence="2">The sequence shown here is derived from an EMBL/GenBank/DDBJ whole genome shotgun (WGS) entry which is preliminary data.</text>
</comment>
<protein>
    <recommendedName>
        <fullName evidence="4">DUF3829 domain-containing protein</fullName>
    </recommendedName>
</protein>
<evidence type="ECO:0000313" key="2">
    <source>
        <dbReference type="EMBL" id="PHP67244.1"/>
    </source>
</evidence>
<gene>
    <name evidence="2" type="ORF">CSC94_09375</name>
</gene>
<evidence type="ECO:0000256" key="1">
    <source>
        <dbReference type="SAM" id="SignalP"/>
    </source>
</evidence>
<sequence length="234" mass="25289">MRMTSSAAALLLLMGTGVALAGPVADFKAGMTEAYAAYRQALFTTNAGDPGKASAANQAFRDKWDALRAEWEKTPPPHLADDPAFATTLDRVAGIASSATGIIAEGNLPEAHEKLEAIREEISALNERNGVVTFSDFMNDYHAQMEHVIRRKYTSADGLDAVADAGVLEWLGNRLEHKADAGQMGDPEFRKALAAVRQSITTFMIAARSQNAEAIHEAQAGLKKPYARLFLRWG</sequence>
<proteinExistence type="predicted"/>
<dbReference type="EMBL" id="PDVP01000004">
    <property type="protein sequence ID" value="PHP67244.1"/>
    <property type="molecule type" value="Genomic_DNA"/>
</dbReference>
<feature type="chain" id="PRO_5013847731" description="DUF3829 domain-containing protein" evidence="1">
    <location>
        <begin position="22"/>
        <end position="234"/>
    </location>
</feature>
<dbReference type="OrthoDB" id="8399759at2"/>
<evidence type="ECO:0008006" key="4">
    <source>
        <dbReference type="Google" id="ProtNLM"/>
    </source>
</evidence>
<organism evidence="2 3">
    <name type="scientific">Zhengella mangrovi</name>
    <dbReference type="NCBI Taxonomy" id="1982044"/>
    <lineage>
        <taxon>Bacteria</taxon>
        <taxon>Pseudomonadati</taxon>
        <taxon>Pseudomonadota</taxon>
        <taxon>Alphaproteobacteria</taxon>
        <taxon>Hyphomicrobiales</taxon>
        <taxon>Notoacmeibacteraceae</taxon>
        <taxon>Zhengella</taxon>
    </lineage>
</organism>
<dbReference type="Proteomes" id="UP000221168">
    <property type="component" value="Unassembled WGS sequence"/>
</dbReference>
<reference evidence="2 3" key="1">
    <citation type="submission" date="2017-10" db="EMBL/GenBank/DDBJ databases">
        <title>Sedimentibacterium mangrovi gen. nov., sp. nov., a novel member of family Phyllobacteriacea isolated from mangrove sediment.</title>
        <authorList>
            <person name="Liao H."/>
            <person name="Tian Y."/>
        </authorList>
    </citation>
    <scope>NUCLEOTIDE SEQUENCE [LARGE SCALE GENOMIC DNA]</scope>
    <source>
        <strain evidence="2 3">X9-2-2</strain>
    </source>
</reference>
<feature type="signal peptide" evidence="1">
    <location>
        <begin position="1"/>
        <end position="21"/>
    </location>
</feature>
<keyword evidence="1" id="KW-0732">Signal</keyword>